<dbReference type="InterPro" id="IPR026022">
    <property type="entry name" value="PhoU_dom"/>
</dbReference>
<proteinExistence type="predicted"/>
<feature type="domain" description="PhoU" evidence="1">
    <location>
        <begin position="255"/>
        <end position="334"/>
    </location>
</feature>
<dbReference type="Proteomes" id="UP000608579">
    <property type="component" value="Unassembled WGS sequence"/>
</dbReference>
<dbReference type="GO" id="GO:0045936">
    <property type="term" value="P:negative regulation of phosphate metabolic process"/>
    <property type="evidence" value="ECO:0007669"/>
    <property type="project" value="InterPro"/>
</dbReference>
<dbReference type="PANTHER" id="PTHR42930">
    <property type="entry name" value="PHOSPHATE-SPECIFIC TRANSPORT SYSTEM ACCESSORY PROTEIN PHOU"/>
    <property type="match status" value="1"/>
</dbReference>
<reference evidence="2" key="1">
    <citation type="journal article" date="2020" name="ISME J.">
        <title>Gammaproteobacteria mediating utilization of methyl-, sulfur- and petroleum organic compounds in deep ocean hydrothermal plumes.</title>
        <authorList>
            <person name="Zhou Z."/>
            <person name="Liu Y."/>
            <person name="Pan J."/>
            <person name="Cron B.R."/>
            <person name="Toner B.M."/>
            <person name="Anantharaman K."/>
            <person name="Breier J.A."/>
            <person name="Dick G.J."/>
            <person name="Li M."/>
        </authorList>
    </citation>
    <scope>NUCLEOTIDE SEQUENCE</scope>
    <source>
        <strain evidence="2">SZUA-1515</strain>
    </source>
</reference>
<dbReference type="Gene3D" id="1.20.58.220">
    <property type="entry name" value="Phosphate transport system protein phou homolog 2, domain 2"/>
    <property type="match status" value="2"/>
</dbReference>
<dbReference type="EMBL" id="DQVM01000067">
    <property type="protein sequence ID" value="HIQ29606.1"/>
    <property type="molecule type" value="Genomic_DNA"/>
</dbReference>
<evidence type="ECO:0000313" key="3">
    <source>
        <dbReference type="Proteomes" id="UP000608579"/>
    </source>
</evidence>
<dbReference type="Pfam" id="PF01895">
    <property type="entry name" value="PhoU"/>
    <property type="match status" value="2"/>
</dbReference>
<evidence type="ECO:0000313" key="2">
    <source>
        <dbReference type="EMBL" id="HIQ29606.1"/>
    </source>
</evidence>
<dbReference type="SUPFAM" id="SSF109755">
    <property type="entry name" value="PhoU-like"/>
    <property type="match status" value="1"/>
</dbReference>
<sequence>MGRIIPNHPSMRVLQEIKGGSFTVTLPRWWVEKYGLNKGARLFTSEDGCSLRLAVNDPSRIRKDVVIEIDKLGDMKSVRYCILTYYMQGAYTITVKSSTAISSDRKKKLREIRFEMHGVEIIHEDSNSIVFNVISDIGREKLDDVITTIHEIALFAHKDSIHALNENNLQLAREVVDREGDMLRVYRKLIRHLSLASVHPEIAYTSGVRDSNELITYALLARDLNRVFYHGIYISKHLLRLGRTMKAYDLIPQVNSLSELAQVMQQLAVEAFIDRDFQKVIAVTGMMGDVREAEEKLSIDVMRRVRDFEDAITLLFIARDVRRIAGYSVAMADAAANRVLSPFAPRRAGGFSIGRIII</sequence>
<accession>A0A832ZVH0</accession>
<feature type="domain" description="PhoU" evidence="1">
    <location>
        <begin position="147"/>
        <end position="236"/>
    </location>
</feature>
<dbReference type="PANTHER" id="PTHR42930:SF3">
    <property type="entry name" value="PHOSPHATE-SPECIFIC TRANSPORT SYSTEM ACCESSORY PROTEIN PHOU"/>
    <property type="match status" value="1"/>
</dbReference>
<dbReference type="AlphaFoldDB" id="A0A832ZVH0"/>
<dbReference type="GO" id="GO:0030643">
    <property type="term" value="P:intracellular phosphate ion homeostasis"/>
    <property type="evidence" value="ECO:0007669"/>
    <property type="project" value="InterPro"/>
</dbReference>
<dbReference type="InterPro" id="IPR028366">
    <property type="entry name" value="PhoU"/>
</dbReference>
<comment type="caution">
    <text evidence="2">The sequence shown here is derived from an EMBL/GenBank/DDBJ whole genome shotgun (WGS) entry which is preliminary data.</text>
</comment>
<name>A0A832ZVH0_CALS0</name>
<protein>
    <submittedName>
        <fullName evidence="2">Phosphate uptake regulator PhoU</fullName>
    </submittedName>
</protein>
<evidence type="ECO:0000259" key="1">
    <source>
        <dbReference type="Pfam" id="PF01895"/>
    </source>
</evidence>
<organism evidence="2 3">
    <name type="scientific">Caldiarchaeum subterraneum</name>
    <dbReference type="NCBI Taxonomy" id="311458"/>
    <lineage>
        <taxon>Archaea</taxon>
        <taxon>Nitrososphaerota</taxon>
        <taxon>Candidatus Caldarchaeales</taxon>
        <taxon>Candidatus Caldarchaeaceae</taxon>
        <taxon>Candidatus Caldarchaeum</taxon>
    </lineage>
</organism>
<gene>
    <name evidence="2" type="ORF">EYH45_03480</name>
</gene>
<dbReference type="InterPro" id="IPR038078">
    <property type="entry name" value="PhoU-like_sf"/>
</dbReference>